<feature type="transmembrane region" description="Helical" evidence="2">
    <location>
        <begin position="20"/>
        <end position="41"/>
    </location>
</feature>
<keyword evidence="2" id="KW-1133">Transmembrane helix</keyword>
<dbReference type="EMBL" id="JALPTH010000033">
    <property type="protein sequence ID" value="MCK8680987.1"/>
    <property type="molecule type" value="Genomic_DNA"/>
</dbReference>
<feature type="region of interest" description="Disordered" evidence="1">
    <location>
        <begin position="135"/>
        <end position="181"/>
    </location>
</feature>
<evidence type="ECO:0000256" key="2">
    <source>
        <dbReference type="SAM" id="Phobius"/>
    </source>
</evidence>
<keyword evidence="5" id="KW-1185">Reference proteome</keyword>
<evidence type="ECO:0000256" key="1">
    <source>
        <dbReference type="SAM" id="MobiDB-lite"/>
    </source>
</evidence>
<evidence type="ECO:0000313" key="5">
    <source>
        <dbReference type="Proteomes" id="UP001522868"/>
    </source>
</evidence>
<feature type="transmembrane region" description="Helical" evidence="2">
    <location>
        <begin position="53"/>
        <end position="73"/>
    </location>
</feature>
<proteinExistence type="predicted"/>
<evidence type="ECO:0000259" key="3">
    <source>
        <dbReference type="Pfam" id="PF10756"/>
    </source>
</evidence>
<dbReference type="Proteomes" id="UP001522868">
    <property type="component" value="Unassembled WGS sequence"/>
</dbReference>
<evidence type="ECO:0000313" key="4">
    <source>
        <dbReference type="EMBL" id="MCK8680987.1"/>
    </source>
</evidence>
<sequence length="230" mass="24566">MTSPTPSPEQPSEPTYADRAYRSPMGIAGGVLLLVLALWLGGDALLRGDGARVRWVAVAGLLLVVPLVIAFTLRPAVFAGADRLRVRNPFRTIVLPWTSVAEIRAGYSTEAVSTGGTVYQLWAVPVSLRKRKQANRRRIRAEAAERRQSGAATDPDLRRSARPTPAHHTSAGPDSHHAPGDQVVKDLNRLAEEGAIRPTAKGEPVVRWAYEVIAPAVVGAVALAVLLATG</sequence>
<comment type="caution">
    <text evidence="4">The sequence shown here is derived from an EMBL/GenBank/DDBJ whole genome shotgun (WGS) entry which is preliminary data.</text>
</comment>
<organism evidence="4 5">
    <name type="scientific">Streptomyces lichenis</name>
    <dbReference type="NCBI Taxonomy" id="2306967"/>
    <lineage>
        <taxon>Bacteria</taxon>
        <taxon>Bacillati</taxon>
        <taxon>Actinomycetota</taxon>
        <taxon>Actinomycetes</taxon>
        <taxon>Kitasatosporales</taxon>
        <taxon>Streptomycetaceae</taxon>
        <taxon>Streptomyces</taxon>
    </lineage>
</organism>
<gene>
    <name evidence="4" type="ORF">M1O15_27075</name>
</gene>
<keyword evidence="2" id="KW-0472">Membrane</keyword>
<dbReference type="Pfam" id="PF10756">
    <property type="entry name" value="bPH_6"/>
    <property type="match status" value="1"/>
</dbReference>
<protein>
    <submittedName>
        <fullName evidence="4">PH domain-containing protein</fullName>
    </submittedName>
</protein>
<dbReference type="RefSeq" id="WP_248636812.1">
    <property type="nucleotide sequence ID" value="NZ_JALPTH010000033.1"/>
</dbReference>
<name>A0ABT0IIA2_9ACTN</name>
<reference evidence="4 5" key="1">
    <citation type="submission" date="2022-04" db="EMBL/GenBank/DDBJ databases">
        <title>Streptomyces sp. nov. LCR6-01 isolated from Lichen of Dirinaria sp.</title>
        <authorList>
            <person name="Kanchanasin P."/>
            <person name="Tanasupawat S."/>
            <person name="Phongsopitanun W."/>
        </authorList>
    </citation>
    <scope>NUCLEOTIDE SEQUENCE [LARGE SCALE GENOMIC DNA]</scope>
    <source>
        <strain evidence="4 5">LCR6-01</strain>
    </source>
</reference>
<dbReference type="InterPro" id="IPR019692">
    <property type="entry name" value="CFP-6_PH"/>
</dbReference>
<feature type="domain" description="Low molecular weight protein antigen 6 PH" evidence="3">
    <location>
        <begin position="74"/>
        <end position="140"/>
    </location>
</feature>
<keyword evidence="2" id="KW-0812">Transmembrane</keyword>
<accession>A0ABT0IIA2</accession>